<dbReference type="PANTHER" id="PTHR43586:SF21">
    <property type="entry name" value="PYRIDOXAL PHOSPHATE (PLP)-DEPENDENT ASPARTATE AMINOTRANSFERASE SUPERFAMILY"/>
    <property type="match status" value="1"/>
</dbReference>
<dbReference type="InterPro" id="IPR015424">
    <property type="entry name" value="PyrdxlP-dep_Trfase"/>
</dbReference>
<organism evidence="2 3">
    <name type="scientific">Elasticomyces elasticus</name>
    <dbReference type="NCBI Taxonomy" id="574655"/>
    <lineage>
        <taxon>Eukaryota</taxon>
        <taxon>Fungi</taxon>
        <taxon>Dikarya</taxon>
        <taxon>Ascomycota</taxon>
        <taxon>Pezizomycotina</taxon>
        <taxon>Dothideomycetes</taxon>
        <taxon>Dothideomycetidae</taxon>
        <taxon>Mycosphaerellales</taxon>
        <taxon>Teratosphaeriaceae</taxon>
        <taxon>Elasticomyces</taxon>
    </lineage>
</organism>
<sequence>MAATFDVNAVRQHFPALSQKTVYFENAGGSQILKEVVDTISDYLLGNNVQLGASYAKSKESTKLFDDGCKAVAKYVNASQDEVVIGPSTTQLFRNLSLALYDYITPDSEIIVSKLDHEANIACWVQLAKYRGCTLKWWGSDNKTNPQLDCNDLRNLMTEKTRLVTCTHVSNVLGTINDIKAIAKTVHEVQGALLCVDAVAFAPHRAVDVKDLEVDLASLGRTYSFSWYKLFGPHMASMYASKAAQKHLSTLGHFFKPTNTLEYLLGLAAANYELTASIPAVVHYLESVPWDDISKHEEKLQAILLDYLKSKPEVFKIWGEPRADRAKRVPVISFTVKGRSSKEVVDQIEVNSDYGCRWGAMYSNRLVEDIMGLDPIDGVCRVSLVHYNTEEEVRGYVKVLDEVVSS</sequence>
<dbReference type="InterPro" id="IPR000192">
    <property type="entry name" value="Aminotrans_V_dom"/>
</dbReference>
<dbReference type="InterPro" id="IPR015422">
    <property type="entry name" value="PyrdxlP-dep_Trfase_small"/>
</dbReference>
<dbReference type="InterPro" id="IPR015421">
    <property type="entry name" value="PyrdxlP-dep_Trfase_major"/>
</dbReference>
<feature type="domain" description="Aminotransferase class V" evidence="1">
    <location>
        <begin position="22"/>
        <end position="393"/>
    </location>
</feature>
<dbReference type="PANTHER" id="PTHR43586">
    <property type="entry name" value="CYSTEINE DESULFURASE"/>
    <property type="match status" value="1"/>
</dbReference>
<accession>A0AAN7ZNW5</accession>
<dbReference type="Gene3D" id="3.40.640.10">
    <property type="entry name" value="Type I PLP-dependent aspartate aminotransferase-like (Major domain)"/>
    <property type="match status" value="1"/>
</dbReference>
<evidence type="ECO:0000313" key="3">
    <source>
        <dbReference type="Proteomes" id="UP001310594"/>
    </source>
</evidence>
<gene>
    <name evidence="2" type="ORF">LTR97_005543</name>
</gene>
<dbReference type="EMBL" id="JAVRQU010000007">
    <property type="protein sequence ID" value="KAK5701024.1"/>
    <property type="molecule type" value="Genomic_DNA"/>
</dbReference>
<protein>
    <recommendedName>
        <fullName evidence="1">Aminotransferase class V domain-containing protein</fullName>
    </recommendedName>
</protein>
<dbReference type="SUPFAM" id="SSF53383">
    <property type="entry name" value="PLP-dependent transferases"/>
    <property type="match status" value="1"/>
</dbReference>
<evidence type="ECO:0000259" key="1">
    <source>
        <dbReference type="Pfam" id="PF00266"/>
    </source>
</evidence>
<name>A0AAN7ZNW5_9PEZI</name>
<dbReference type="AlphaFoldDB" id="A0AAN7ZNW5"/>
<dbReference type="Pfam" id="PF00266">
    <property type="entry name" value="Aminotran_5"/>
    <property type="match status" value="1"/>
</dbReference>
<dbReference type="Proteomes" id="UP001310594">
    <property type="component" value="Unassembled WGS sequence"/>
</dbReference>
<proteinExistence type="predicted"/>
<reference evidence="2" key="1">
    <citation type="submission" date="2023-08" db="EMBL/GenBank/DDBJ databases">
        <title>Black Yeasts Isolated from many extreme environments.</title>
        <authorList>
            <person name="Coleine C."/>
            <person name="Stajich J.E."/>
            <person name="Selbmann L."/>
        </authorList>
    </citation>
    <scope>NUCLEOTIDE SEQUENCE</scope>
    <source>
        <strain evidence="2">CCFEE 5810</strain>
    </source>
</reference>
<dbReference type="Gene3D" id="3.90.1150.10">
    <property type="entry name" value="Aspartate Aminotransferase, domain 1"/>
    <property type="match status" value="1"/>
</dbReference>
<comment type="caution">
    <text evidence="2">The sequence shown here is derived from an EMBL/GenBank/DDBJ whole genome shotgun (WGS) entry which is preliminary data.</text>
</comment>
<evidence type="ECO:0000313" key="2">
    <source>
        <dbReference type="EMBL" id="KAK5701024.1"/>
    </source>
</evidence>